<reference evidence="3 4" key="2">
    <citation type="submission" date="2024-03" db="EMBL/GenBank/DDBJ databases">
        <title>The Genome Sequence of Enterococcus sp. DIV2402.</title>
        <authorList>
            <consortium name="The Broad Institute Genomics Platform"/>
            <consortium name="The Broad Institute Microbial Omics Core"/>
            <consortium name="The Broad Institute Genomic Center for Infectious Diseases"/>
            <person name="Earl A."/>
            <person name="Manson A."/>
            <person name="Gilmore M."/>
            <person name="Schwartman J."/>
            <person name="Shea T."/>
            <person name="Abouelleil A."/>
            <person name="Cao P."/>
            <person name="Chapman S."/>
            <person name="Cusick C."/>
            <person name="Young S."/>
            <person name="Neafsey D."/>
            <person name="Nusbaum C."/>
            <person name="Birren B."/>
        </authorList>
    </citation>
    <scope>NUCLEOTIDE SEQUENCE [LARGE SCALE GENOMIC DNA]</scope>
    <source>
        <strain evidence="3 4">DIV2402</strain>
    </source>
</reference>
<proteinExistence type="predicted"/>
<reference evidence="3 4" key="1">
    <citation type="submission" date="2021-03" db="EMBL/GenBank/DDBJ databases">
        <authorList>
            <person name="Gilmore M.S."/>
            <person name="Schwartzman J."/>
            <person name="Van Tyne D."/>
            <person name="Martin M."/>
            <person name="Earl A.M."/>
            <person name="Manson A.L."/>
            <person name="Straub T."/>
            <person name="Salamzade R."/>
            <person name="Saavedra J."/>
            <person name="Lebreton F."/>
            <person name="Prichula J."/>
            <person name="Schaufler K."/>
            <person name="Gaca A."/>
            <person name="Sgardioli B."/>
            <person name="Wagenaar J."/>
            <person name="Strong T."/>
        </authorList>
    </citation>
    <scope>NUCLEOTIDE SEQUENCE [LARGE SCALE GENOMIC DNA]</scope>
    <source>
        <strain evidence="3 4">DIV2402</strain>
    </source>
</reference>
<evidence type="ECO:0000259" key="2">
    <source>
        <dbReference type="SMART" id="SM00849"/>
    </source>
</evidence>
<evidence type="ECO:0000313" key="3">
    <source>
        <dbReference type="EMBL" id="WYJ76626.1"/>
    </source>
</evidence>
<keyword evidence="4" id="KW-1185">Reference proteome</keyword>
<protein>
    <recommendedName>
        <fullName evidence="2">Metallo-beta-lactamase domain-containing protein</fullName>
    </recommendedName>
</protein>
<keyword evidence="1" id="KW-1133">Transmembrane helix</keyword>
<evidence type="ECO:0000256" key="1">
    <source>
        <dbReference type="SAM" id="Phobius"/>
    </source>
</evidence>
<keyword evidence="1" id="KW-0472">Membrane</keyword>
<dbReference type="InterPro" id="IPR052159">
    <property type="entry name" value="Competence_DNA_uptake"/>
</dbReference>
<evidence type="ECO:0000313" key="4">
    <source>
        <dbReference type="Proteomes" id="UP000664701"/>
    </source>
</evidence>
<dbReference type="EMBL" id="CP147251">
    <property type="protein sequence ID" value="WYJ76626.1"/>
    <property type="molecule type" value="Genomic_DNA"/>
</dbReference>
<dbReference type="SMART" id="SM00849">
    <property type="entry name" value="Lactamase_B"/>
    <property type="match status" value="1"/>
</dbReference>
<dbReference type="InterPro" id="IPR036866">
    <property type="entry name" value="RibonucZ/Hydroxyglut_hydro"/>
</dbReference>
<organism evidence="3 4">
    <name type="scientific">Candidatus Enterococcus lowellii</name>
    <dbReference type="NCBI Taxonomy" id="2230877"/>
    <lineage>
        <taxon>Bacteria</taxon>
        <taxon>Bacillati</taxon>
        <taxon>Bacillota</taxon>
        <taxon>Bacilli</taxon>
        <taxon>Lactobacillales</taxon>
        <taxon>Enterococcaceae</taxon>
        <taxon>Enterococcus</taxon>
    </lineage>
</organism>
<dbReference type="PANTHER" id="PTHR30619:SF1">
    <property type="entry name" value="RECOMBINATION PROTEIN 2"/>
    <property type="match status" value="1"/>
</dbReference>
<sequence length="285" mass="32721">MEVRVIKNDFLERSFIIFRFIIFIAVLAGAFFLVRHYNTAKDNERPLDVYFLSTVKDANATLLTQGANTILIDTGEQQDYQALKKLLKDEQIKTIDYLILTHPDKDHVGGVLNILQDFSVVHVIMPYYGKEHENLEKITNELTALEVSVTYPSRTRNFALGSIKLTVYPPLERHYKKDNNYSLATLVTYQQTNMLFVGDSESKRLQELMQVNWPTIDLYLVAHHGRANLSSESFIEQIKPKIAVTTASSNDLEVQNALKELASTIYFTNKQTLHFQSNGEEIERK</sequence>
<feature type="domain" description="Metallo-beta-lactamase" evidence="2">
    <location>
        <begin position="57"/>
        <end position="251"/>
    </location>
</feature>
<name>A0ABZ2SQE6_9ENTE</name>
<dbReference type="SUPFAM" id="SSF56281">
    <property type="entry name" value="Metallo-hydrolase/oxidoreductase"/>
    <property type="match status" value="1"/>
</dbReference>
<dbReference type="Gene3D" id="3.60.15.10">
    <property type="entry name" value="Ribonuclease Z/Hydroxyacylglutathione hydrolase-like"/>
    <property type="match status" value="1"/>
</dbReference>
<dbReference type="InterPro" id="IPR001279">
    <property type="entry name" value="Metallo-B-lactamas"/>
</dbReference>
<dbReference type="PANTHER" id="PTHR30619">
    <property type="entry name" value="DNA INTERNALIZATION/COMPETENCE PROTEIN COMEC/REC2"/>
    <property type="match status" value="1"/>
</dbReference>
<dbReference type="CDD" id="cd07731">
    <property type="entry name" value="ComA-like_MBL-fold"/>
    <property type="match status" value="1"/>
</dbReference>
<keyword evidence="1" id="KW-0812">Transmembrane</keyword>
<feature type="transmembrane region" description="Helical" evidence="1">
    <location>
        <begin position="15"/>
        <end position="34"/>
    </location>
</feature>
<gene>
    <name evidence="3" type="ORF">DOK78_001259</name>
</gene>
<dbReference type="Proteomes" id="UP000664701">
    <property type="component" value="Chromosome"/>
</dbReference>
<dbReference type="Pfam" id="PF00753">
    <property type="entry name" value="Lactamase_B"/>
    <property type="match status" value="1"/>
</dbReference>
<accession>A0ABZ2SQE6</accession>
<dbReference type="InterPro" id="IPR035681">
    <property type="entry name" value="ComA-like_MBL"/>
</dbReference>